<evidence type="ECO:0000256" key="1">
    <source>
        <dbReference type="ARBA" id="ARBA00010443"/>
    </source>
</evidence>
<dbReference type="CDD" id="cd02508">
    <property type="entry name" value="ADP_Glucose_PP"/>
    <property type="match status" value="1"/>
</dbReference>
<evidence type="ECO:0000313" key="6">
    <source>
        <dbReference type="Proteomes" id="UP000391919"/>
    </source>
</evidence>
<dbReference type="InterPro" id="IPR005835">
    <property type="entry name" value="NTP_transferase_dom"/>
</dbReference>
<evidence type="ECO:0000259" key="3">
    <source>
        <dbReference type="Pfam" id="PF00483"/>
    </source>
</evidence>
<dbReference type="PANTHER" id="PTHR43523">
    <property type="entry name" value="GLUCOSE-1-PHOSPHATE ADENYLYLTRANSFERASE-RELATED"/>
    <property type="match status" value="1"/>
</dbReference>
<gene>
    <name evidence="5" type="primary">glgC_1</name>
    <name evidence="5" type="ORF">BpJC7_01830</name>
</gene>
<evidence type="ECO:0000259" key="4">
    <source>
        <dbReference type="Pfam" id="PF24894"/>
    </source>
</evidence>
<dbReference type="InterPro" id="IPR011831">
    <property type="entry name" value="ADP-Glc_PPase"/>
</dbReference>
<reference evidence="5 6" key="1">
    <citation type="submission" date="2019-09" db="EMBL/GenBank/DDBJ databases">
        <title>Draft genome sequence of Bacillus sp. JC-7.</title>
        <authorList>
            <person name="Tanaka N."/>
            <person name="Shiwa Y."/>
            <person name="Fujita N."/>
            <person name="Tanasupawat S."/>
        </authorList>
    </citation>
    <scope>NUCLEOTIDE SEQUENCE [LARGE SCALE GENOMIC DNA]</scope>
    <source>
        <strain evidence="5 6">JC-7</strain>
    </source>
</reference>
<keyword evidence="5" id="KW-0548">Nucleotidyltransferase</keyword>
<evidence type="ECO:0000256" key="2">
    <source>
        <dbReference type="ARBA" id="ARBA00023056"/>
    </source>
</evidence>
<organism evidence="5 6">
    <name type="scientific">Weizmannia acidilactici</name>
    <dbReference type="NCBI Taxonomy" id="2607726"/>
    <lineage>
        <taxon>Bacteria</taxon>
        <taxon>Bacillati</taxon>
        <taxon>Bacillota</taxon>
        <taxon>Bacilli</taxon>
        <taxon>Bacillales</taxon>
        <taxon>Bacillaceae</taxon>
        <taxon>Heyndrickxia</taxon>
    </lineage>
</organism>
<dbReference type="PANTHER" id="PTHR43523:SF6">
    <property type="entry name" value="GLYCOGEN BIOSYNTHESIS PROTEIN GLGD"/>
    <property type="match status" value="1"/>
</dbReference>
<keyword evidence="5" id="KW-0808">Transferase</keyword>
<dbReference type="CDD" id="cd04651">
    <property type="entry name" value="LbH_G1P_AT_C"/>
    <property type="match status" value="1"/>
</dbReference>
<dbReference type="GO" id="GO:0008878">
    <property type="term" value="F:glucose-1-phosphate adenylyltransferase activity"/>
    <property type="evidence" value="ECO:0007669"/>
    <property type="project" value="InterPro"/>
</dbReference>
<feature type="domain" description="Glucose-1-phosphate adenylyltransferase/Bifunctional protein GlmU-like C-terminal hexapeptide" evidence="4">
    <location>
        <begin position="284"/>
        <end position="355"/>
    </location>
</feature>
<dbReference type="Pfam" id="PF24894">
    <property type="entry name" value="Hexapep_GlmU"/>
    <property type="match status" value="1"/>
</dbReference>
<dbReference type="Gene3D" id="2.160.10.10">
    <property type="entry name" value="Hexapeptide repeat proteins"/>
    <property type="match status" value="1"/>
</dbReference>
<dbReference type="GO" id="GO:0005978">
    <property type="term" value="P:glycogen biosynthetic process"/>
    <property type="evidence" value="ECO:0007669"/>
    <property type="project" value="UniProtKB-KW"/>
</dbReference>
<keyword evidence="6" id="KW-1185">Reference proteome</keyword>
<dbReference type="SUPFAM" id="SSF53448">
    <property type="entry name" value="Nucleotide-diphospho-sugar transferases"/>
    <property type="match status" value="1"/>
</dbReference>
<protein>
    <submittedName>
        <fullName evidence="5">Glucose-1-phosphate adenylyltransferase subunit GlgD</fullName>
    </submittedName>
</protein>
<dbReference type="EMBL" id="BKZQ01000002">
    <property type="protein sequence ID" value="GER68880.1"/>
    <property type="molecule type" value="Genomic_DNA"/>
</dbReference>
<dbReference type="NCBIfam" id="TIGR02092">
    <property type="entry name" value="glgD"/>
    <property type="match status" value="1"/>
</dbReference>
<dbReference type="Pfam" id="PF00483">
    <property type="entry name" value="NTP_transferase"/>
    <property type="match status" value="1"/>
</dbReference>
<feature type="domain" description="Nucleotidyl transferase" evidence="3">
    <location>
        <begin position="19"/>
        <end position="227"/>
    </location>
</feature>
<dbReference type="SUPFAM" id="SSF51161">
    <property type="entry name" value="Trimeric LpxA-like enzymes"/>
    <property type="match status" value="1"/>
</dbReference>
<comment type="similarity">
    <text evidence="1">Belongs to the bacterial/plant glucose-1-phosphate adenylyltransferase family.</text>
</comment>
<dbReference type="InterPro" id="IPR011832">
    <property type="entry name" value="GlgDAde_trans"/>
</dbReference>
<accession>A0A5J4JEL6</accession>
<dbReference type="Gene3D" id="3.90.550.10">
    <property type="entry name" value="Spore Coat Polysaccharide Biosynthesis Protein SpsA, Chain A"/>
    <property type="match status" value="1"/>
</dbReference>
<dbReference type="AlphaFoldDB" id="A0A5J4JEL6"/>
<dbReference type="InterPro" id="IPR056818">
    <property type="entry name" value="GlmU/GlgC-like_hexapep"/>
</dbReference>
<dbReference type="InterPro" id="IPR011004">
    <property type="entry name" value="Trimer_LpxA-like_sf"/>
</dbReference>
<evidence type="ECO:0000313" key="5">
    <source>
        <dbReference type="EMBL" id="GER68880.1"/>
    </source>
</evidence>
<dbReference type="InterPro" id="IPR029044">
    <property type="entry name" value="Nucleotide-diphossugar_trans"/>
</dbReference>
<proteinExistence type="inferred from homology"/>
<sequence length="371" mass="41841">MDMTNVLGVINLINEKPILKELTLHRCLASVPFGGRYRFIDFVLSNFIHAEISQVAVFTKDNGRSVLDHLGSGKEWDLDRHNGGLFILPPVSDDAKLRGDIQGFYDHREFFERTSADLVIISPGHQVSKLDVAALLEFHEKTQADITIVYREYDGDPIQKPNYHQVTVDKKGNILDIDMFTAPQKGDCVCLETYVLPKSLLMDLIQTCYENGEVDFLKDAIKANVHKYNIKAFNHKGNMIFIHSMNSFHAANMALLNPDTIRAFFYEDWEVYTKIKHEPPTKYGQAARVTNSFIANGSDIEGTVENSIIFRGVKIKKGAVVKNSIVMQKTEVEDDAVLENVIADKQVAVTQHKVVVGTPSHPKVLRKKEII</sequence>
<comment type="caution">
    <text evidence="5">The sequence shown here is derived from an EMBL/GenBank/DDBJ whole genome shotgun (WGS) entry which is preliminary data.</text>
</comment>
<dbReference type="Proteomes" id="UP000391919">
    <property type="component" value="Unassembled WGS sequence"/>
</dbReference>
<keyword evidence="2" id="KW-0320">Glycogen biosynthesis</keyword>
<name>A0A5J4JEL6_9BACI</name>